<dbReference type="SMART" id="SM00100">
    <property type="entry name" value="cNMP"/>
    <property type="match status" value="1"/>
</dbReference>
<dbReference type="STRING" id="1333662.LPB303_12710"/>
<evidence type="ECO:0000259" key="1">
    <source>
        <dbReference type="PROSITE" id="PS50042"/>
    </source>
</evidence>
<protein>
    <recommendedName>
        <fullName evidence="1">Cyclic nucleotide-binding domain-containing protein</fullName>
    </recommendedName>
</protein>
<dbReference type="SUPFAM" id="SSF51206">
    <property type="entry name" value="cAMP-binding domain-like"/>
    <property type="match status" value="1"/>
</dbReference>
<reference evidence="2 3" key="1">
    <citation type="submission" date="2016-02" db="EMBL/GenBank/DDBJ databases">
        <title>Draft genome sequence of Polaribacter atrinae KACC17473.</title>
        <authorList>
            <person name="Shin S.-K."/>
            <person name="Yi H."/>
        </authorList>
    </citation>
    <scope>NUCLEOTIDE SEQUENCE [LARGE SCALE GENOMIC DNA]</scope>
    <source>
        <strain evidence="2 3">KACC 17473</strain>
    </source>
</reference>
<dbReference type="PROSITE" id="PS50042">
    <property type="entry name" value="CNMP_BINDING_3"/>
    <property type="match status" value="1"/>
</dbReference>
<dbReference type="InterPro" id="IPR018490">
    <property type="entry name" value="cNMP-bd_dom_sf"/>
</dbReference>
<dbReference type="AlphaFoldDB" id="A0A176T9A8"/>
<dbReference type="RefSeq" id="WP_068450753.1">
    <property type="nucleotide sequence ID" value="NZ_CP150660.1"/>
</dbReference>
<gene>
    <name evidence="2" type="ORF">LPB303_12710</name>
</gene>
<dbReference type="Pfam" id="PF00027">
    <property type="entry name" value="cNMP_binding"/>
    <property type="match status" value="1"/>
</dbReference>
<evidence type="ECO:0000313" key="3">
    <source>
        <dbReference type="Proteomes" id="UP000076923"/>
    </source>
</evidence>
<feature type="domain" description="Cyclic nucleotide-binding" evidence="1">
    <location>
        <begin position="11"/>
        <end position="114"/>
    </location>
</feature>
<dbReference type="OrthoDB" id="663011at2"/>
<name>A0A176T9A8_9FLAO</name>
<proteinExistence type="predicted"/>
<dbReference type="InterPro" id="IPR000595">
    <property type="entry name" value="cNMP-bd_dom"/>
</dbReference>
<dbReference type="InterPro" id="IPR014710">
    <property type="entry name" value="RmlC-like_jellyroll"/>
</dbReference>
<dbReference type="Proteomes" id="UP000076923">
    <property type="component" value="Unassembled WGS sequence"/>
</dbReference>
<accession>A0A176T9A8</accession>
<keyword evidence="3" id="KW-1185">Reference proteome</keyword>
<comment type="caution">
    <text evidence="2">The sequence shown here is derived from an EMBL/GenBank/DDBJ whole genome shotgun (WGS) entry which is preliminary data.</text>
</comment>
<dbReference type="Gene3D" id="2.60.120.10">
    <property type="entry name" value="Jelly Rolls"/>
    <property type="match status" value="1"/>
</dbReference>
<sequence>MQKILQNFTSKFKDISKNSIQKFLNLATEEAYKKNEVISKIGEISKDFYIIKSGVVRSFYSDEKGKESIRTLFTPNKTTGSLASLISKKPSILTYDCLTDCVIYKFNFNELKELATEDIDIDNLYCTMLEYLFLNMEDRIYDLTLLNATEKYLKLKDEIPEIENLIAQYHIASYLNITAVQLSRIRKEIYSK</sequence>
<organism evidence="2 3">
    <name type="scientific">Polaribacter atrinae</name>
    <dbReference type="NCBI Taxonomy" id="1333662"/>
    <lineage>
        <taxon>Bacteria</taxon>
        <taxon>Pseudomonadati</taxon>
        <taxon>Bacteroidota</taxon>
        <taxon>Flavobacteriia</taxon>
        <taxon>Flavobacteriales</taxon>
        <taxon>Flavobacteriaceae</taxon>
    </lineage>
</organism>
<evidence type="ECO:0000313" key="2">
    <source>
        <dbReference type="EMBL" id="OAD44490.1"/>
    </source>
</evidence>
<dbReference type="EMBL" id="LVWE01000050">
    <property type="protein sequence ID" value="OAD44490.1"/>
    <property type="molecule type" value="Genomic_DNA"/>
</dbReference>
<dbReference type="CDD" id="cd00038">
    <property type="entry name" value="CAP_ED"/>
    <property type="match status" value="1"/>
</dbReference>